<proteinExistence type="predicted"/>
<accession>A0A2I0L9L0</accession>
<protein>
    <recommendedName>
        <fullName evidence="1">Reverse transcriptase zinc-binding domain-containing protein</fullName>
    </recommendedName>
</protein>
<feature type="domain" description="Reverse transcriptase zinc-binding" evidence="1">
    <location>
        <begin position="300"/>
        <end position="350"/>
    </location>
</feature>
<dbReference type="EMBL" id="PGOL01000095">
    <property type="protein sequence ID" value="PKI77377.1"/>
    <property type="molecule type" value="Genomic_DNA"/>
</dbReference>
<comment type="caution">
    <text evidence="2">The sequence shown here is derived from an EMBL/GenBank/DDBJ whole genome shotgun (WGS) entry which is preliminary data.</text>
</comment>
<dbReference type="InterPro" id="IPR026960">
    <property type="entry name" value="RVT-Znf"/>
</dbReference>
<dbReference type="Pfam" id="PF13966">
    <property type="entry name" value="zf-RVT"/>
    <property type="match status" value="1"/>
</dbReference>
<dbReference type="PANTHER" id="PTHR46890">
    <property type="entry name" value="NON-LTR RETROLELEMENT REVERSE TRANSCRIPTASE-LIKE PROTEIN-RELATED"/>
    <property type="match status" value="1"/>
</dbReference>
<evidence type="ECO:0000313" key="2">
    <source>
        <dbReference type="EMBL" id="PKI77377.1"/>
    </source>
</evidence>
<name>A0A2I0L9L0_PUNGR</name>
<sequence length="351" mass="39912">MEIVKRFIDIVYHAIRQPLCRLEELFYKQKAKVRWLSLGGHDTSFFHRTVKIKKKKARNSTKVLVNGNGERLEESEDIIVGAVEIYQNLLGKVNPEVLGGNISELRDLLNYNIPEDTCSVLVAPVTPEELKAALWTMYGDRAPGPNGSGSHFYKSSSDLVGKDFTQAVLSFFHSAKLLGETNNTSITLVPKTLNPSRMTEFRPISCCNVVYKCITKARMKDGKSVFFWFDNWCSLSPLVNHFGGCRSRHQIQFTVAEFVSEFGRVRHQSGLCLPPEIINLTLTEGVEDRIIWVADQKEGFSIASAWEALRDKGDRVKWHKLVWFLPCVPRHSFIVWLPIHSKLATKDKMAQ</sequence>
<dbReference type="InterPro" id="IPR052343">
    <property type="entry name" value="Retrotransposon-Effector_Assoc"/>
</dbReference>
<gene>
    <name evidence="2" type="ORF">CRG98_002322</name>
</gene>
<reference evidence="2 3" key="1">
    <citation type="submission" date="2017-11" db="EMBL/GenBank/DDBJ databases">
        <title>De-novo sequencing of pomegranate (Punica granatum L.) genome.</title>
        <authorList>
            <person name="Akparov Z."/>
            <person name="Amiraslanov A."/>
            <person name="Hajiyeva S."/>
            <person name="Abbasov M."/>
            <person name="Kaur K."/>
            <person name="Hamwieh A."/>
            <person name="Solovyev V."/>
            <person name="Salamov A."/>
            <person name="Braich B."/>
            <person name="Kosarev P."/>
            <person name="Mahmoud A."/>
            <person name="Hajiyev E."/>
            <person name="Babayeva S."/>
            <person name="Izzatullayeva V."/>
            <person name="Mammadov A."/>
            <person name="Mammadov A."/>
            <person name="Sharifova S."/>
            <person name="Ojaghi J."/>
            <person name="Eynullazada K."/>
            <person name="Bayramov B."/>
            <person name="Abdulazimova A."/>
            <person name="Shahmuradov I."/>
        </authorList>
    </citation>
    <scope>NUCLEOTIDE SEQUENCE [LARGE SCALE GENOMIC DNA]</scope>
    <source>
        <strain evidence="3">cv. AG2017</strain>
        <tissue evidence="2">Leaf</tissue>
    </source>
</reference>
<evidence type="ECO:0000259" key="1">
    <source>
        <dbReference type="Pfam" id="PF13966"/>
    </source>
</evidence>
<keyword evidence="3" id="KW-1185">Reference proteome</keyword>
<dbReference type="STRING" id="22663.A0A2I0L9L0"/>
<evidence type="ECO:0000313" key="3">
    <source>
        <dbReference type="Proteomes" id="UP000233551"/>
    </source>
</evidence>
<dbReference type="Proteomes" id="UP000233551">
    <property type="component" value="Unassembled WGS sequence"/>
</dbReference>
<dbReference type="PANTHER" id="PTHR46890:SF23">
    <property type="entry name" value="OS12G0211100 PROTEIN"/>
    <property type="match status" value="1"/>
</dbReference>
<dbReference type="AlphaFoldDB" id="A0A2I0L9L0"/>
<organism evidence="2 3">
    <name type="scientific">Punica granatum</name>
    <name type="common">Pomegranate</name>
    <dbReference type="NCBI Taxonomy" id="22663"/>
    <lineage>
        <taxon>Eukaryota</taxon>
        <taxon>Viridiplantae</taxon>
        <taxon>Streptophyta</taxon>
        <taxon>Embryophyta</taxon>
        <taxon>Tracheophyta</taxon>
        <taxon>Spermatophyta</taxon>
        <taxon>Magnoliopsida</taxon>
        <taxon>eudicotyledons</taxon>
        <taxon>Gunneridae</taxon>
        <taxon>Pentapetalae</taxon>
        <taxon>rosids</taxon>
        <taxon>malvids</taxon>
        <taxon>Myrtales</taxon>
        <taxon>Lythraceae</taxon>
        <taxon>Punica</taxon>
    </lineage>
</organism>